<dbReference type="PANTHER" id="PTHR22715:SF0">
    <property type="entry name" value="TRANSFORMING GROWTH FACTOR BETA REGULATOR 1"/>
    <property type="match status" value="1"/>
</dbReference>
<evidence type="ECO:0000313" key="2">
    <source>
        <dbReference type="Proteomes" id="UP000549394"/>
    </source>
</evidence>
<dbReference type="Gene3D" id="3.30.160.360">
    <property type="match status" value="1"/>
</dbReference>
<dbReference type="InterPro" id="IPR003889">
    <property type="entry name" value="FYrich_C"/>
</dbReference>
<gene>
    <name evidence="1" type="ORF">DGYR_LOCUS751</name>
</gene>
<dbReference type="EMBL" id="CAJFCJ010000001">
    <property type="protein sequence ID" value="CAD5111459.1"/>
    <property type="molecule type" value="Genomic_DNA"/>
</dbReference>
<dbReference type="InterPro" id="IPR040092">
    <property type="entry name" value="TBRG1"/>
</dbReference>
<proteinExistence type="predicted"/>
<dbReference type="PROSITE" id="PS51543">
    <property type="entry name" value="FYRC"/>
    <property type="match status" value="1"/>
</dbReference>
<comment type="caution">
    <text evidence="1">The sequence shown here is derived from an EMBL/GenBank/DDBJ whole genome shotgun (WGS) entry which is preliminary data.</text>
</comment>
<dbReference type="GO" id="GO:0005634">
    <property type="term" value="C:nucleus"/>
    <property type="evidence" value="ECO:0007669"/>
    <property type="project" value="InterPro"/>
</dbReference>
<protein>
    <submittedName>
        <fullName evidence="1">DgyrCDS770</fullName>
    </submittedName>
</protein>
<dbReference type="OrthoDB" id="285793at2759"/>
<accession>A0A7I8V5B9</accession>
<name>A0A7I8V5B9_9ANNE</name>
<sequence length="405" mass="45334">MELRKLFMEQKRLLAEYERQKQISAKFRNTPLPYIEQDKETIERELWLNATCQVLLQVGKPVPQAGISQAVLAQGIIPSDMSVSLSDAVQKELNRKSKSRIRGVPGQPGVICLADSEVGNRGSKAKKEKSATEWREKYRELRAFVKKMIFVNSAYCDQVCKVEEKIARAKNVRRCLVKKLLTCMVEHSGANGKVSNAALEKLIAVSKNSSAGRRIPAPRKKRTIRETLEKPKLLVQPLPVDSNGKPVFPIVLQELTVHSLGVIPPIEKLPLFNDSNLSQGLQACTYLCRIEDDGGKPKFIITIDDERFTHKFASNSIDQVHSLLLQGINQSLTKQTLPNEPNGAAFFGLDNPNVMSLIQCLSGAKKCSKYDWKKFTVSKREGVQWTESNKPSVSFTAALRYLSTP</sequence>
<dbReference type="Proteomes" id="UP000549394">
    <property type="component" value="Unassembled WGS sequence"/>
</dbReference>
<organism evidence="1 2">
    <name type="scientific">Dimorphilus gyrociliatus</name>
    <dbReference type="NCBI Taxonomy" id="2664684"/>
    <lineage>
        <taxon>Eukaryota</taxon>
        <taxon>Metazoa</taxon>
        <taxon>Spiralia</taxon>
        <taxon>Lophotrochozoa</taxon>
        <taxon>Annelida</taxon>
        <taxon>Polychaeta</taxon>
        <taxon>Polychaeta incertae sedis</taxon>
        <taxon>Dinophilidae</taxon>
        <taxon>Dimorphilus</taxon>
    </lineage>
</organism>
<keyword evidence="2" id="KW-1185">Reference proteome</keyword>
<dbReference type="GO" id="GO:0051726">
    <property type="term" value="P:regulation of cell cycle"/>
    <property type="evidence" value="ECO:0007669"/>
    <property type="project" value="TreeGrafter"/>
</dbReference>
<dbReference type="PANTHER" id="PTHR22715">
    <property type="entry name" value="TRANSFORMING GROWTH FACTOR BETA REGULATED GENE 1"/>
    <property type="match status" value="1"/>
</dbReference>
<reference evidence="1 2" key="1">
    <citation type="submission" date="2020-08" db="EMBL/GenBank/DDBJ databases">
        <authorList>
            <person name="Hejnol A."/>
        </authorList>
    </citation>
    <scope>NUCLEOTIDE SEQUENCE [LARGE SCALE GENOMIC DNA]</scope>
</reference>
<dbReference type="SMART" id="SM00542">
    <property type="entry name" value="FYRC"/>
    <property type="match status" value="1"/>
</dbReference>
<evidence type="ECO:0000313" key="1">
    <source>
        <dbReference type="EMBL" id="CAD5111459.1"/>
    </source>
</evidence>
<dbReference type="AlphaFoldDB" id="A0A7I8V5B9"/>
<dbReference type="Pfam" id="PF05965">
    <property type="entry name" value="FYRC"/>
    <property type="match status" value="1"/>
</dbReference>